<dbReference type="AlphaFoldDB" id="A0AA38SK01"/>
<dbReference type="PANTHER" id="PTHR13199:SF23">
    <property type="entry name" value="MEIOSIS CHROMOSOME SEGREGATION FAMILY PROTEIN"/>
    <property type="match status" value="1"/>
</dbReference>
<dbReference type="PANTHER" id="PTHR13199">
    <property type="entry name" value="GH03947P"/>
    <property type="match status" value="1"/>
</dbReference>
<feature type="domain" description="Atos-like conserved" evidence="2">
    <location>
        <begin position="394"/>
        <end position="453"/>
    </location>
</feature>
<keyword evidence="4" id="KW-1185">Reference proteome</keyword>
<accession>A0AA38SK01</accession>
<dbReference type="InterPro" id="IPR033473">
    <property type="entry name" value="Atos-like_C"/>
</dbReference>
<feature type="compositionally biased region" description="Basic residues" evidence="1">
    <location>
        <begin position="466"/>
        <end position="475"/>
    </location>
</feature>
<comment type="caution">
    <text evidence="3">The sequence shown here is derived from an EMBL/GenBank/DDBJ whole genome shotgun (WGS) entry which is preliminary data.</text>
</comment>
<evidence type="ECO:0000313" key="4">
    <source>
        <dbReference type="Proteomes" id="UP001172457"/>
    </source>
</evidence>
<feature type="region of interest" description="Disordered" evidence="1">
    <location>
        <begin position="1"/>
        <end position="23"/>
    </location>
</feature>
<sequence>MGLPQDPYIGTSEVAGTSGTLGDGLPLNDEGTCDLNVWEGHCFDSSFGDCGDKTPLDKFKFPDAVVIKESTDVKVDIHGLRTGSKNKFDVSTPKSLQSFKTPFSRIVGFESGKKDLSLDAFDGGSTTQVHASVANTNMNEKEITVSTARKRMLSPLNTMLSSQPFDGDHIDIGCNNFQVYGHAKTDDHKVKNYKKANIGISNHSSNYVWPESDHSEQNVLHSYSCTPTVLSTDGPVLKENEVIAPFFSPGFKDVKDSSKTRLQTRPIPISAEKVTLLSRSSSPLGPRFSERVATEGAFRKLTKEEIEGKHSSFKDLENSDRDTISGTIFASSEVDYRMPSKSLEEIGYLCDEIGSCSPKSYTGKSWPFHKELGSAPHIQRLRGKARGFPVRRSLVGSFEESLLSGRLSSGDTSKKIDGFLAVLSVNGGNFSPKIQKLPFAVTSVDGDSYLLYHASIDLAGNSSSSKARRQNRKSSLHIDDSQSAKSRLRIPMKGRIQLVLSNPEKTPLHTFFCNYDLSDMPAGTKAIMNKTFLRHKVTLASSVPTSRQGREELQSSESCCSGQNITGNGRGGCDSYACQVDGDLVSNWEDASHKDNSVCSRVNRNTATVGALRYALHLRFLCPHKKSSKLVQKFKSDPLSTPQQNVLDIDGDRKFFLCSDLRVVFPQRHSDDDEGKVSIDLLLDWYLYSGNLMRWVEVFMAYSFFAINGIG</sequence>
<evidence type="ECO:0000256" key="1">
    <source>
        <dbReference type="SAM" id="MobiDB-lite"/>
    </source>
</evidence>
<evidence type="ECO:0000313" key="3">
    <source>
        <dbReference type="EMBL" id="KAJ9540273.1"/>
    </source>
</evidence>
<protein>
    <recommendedName>
        <fullName evidence="2">Atos-like conserved domain-containing protein</fullName>
    </recommendedName>
</protein>
<organism evidence="3 4">
    <name type="scientific">Centaurea solstitialis</name>
    <name type="common">yellow star-thistle</name>
    <dbReference type="NCBI Taxonomy" id="347529"/>
    <lineage>
        <taxon>Eukaryota</taxon>
        <taxon>Viridiplantae</taxon>
        <taxon>Streptophyta</taxon>
        <taxon>Embryophyta</taxon>
        <taxon>Tracheophyta</taxon>
        <taxon>Spermatophyta</taxon>
        <taxon>Magnoliopsida</taxon>
        <taxon>eudicotyledons</taxon>
        <taxon>Gunneridae</taxon>
        <taxon>Pentapetalae</taxon>
        <taxon>asterids</taxon>
        <taxon>campanulids</taxon>
        <taxon>Asterales</taxon>
        <taxon>Asteraceae</taxon>
        <taxon>Carduoideae</taxon>
        <taxon>Cardueae</taxon>
        <taxon>Centaureinae</taxon>
        <taxon>Centaurea</taxon>
    </lineage>
</organism>
<dbReference type="Proteomes" id="UP001172457">
    <property type="component" value="Chromosome 7"/>
</dbReference>
<dbReference type="InterPro" id="IPR025261">
    <property type="entry name" value="Atos-like_cons_dom"/>
</dbReference>
<dbReference type="SMART" id="SM01177">
    <property type="entry name" value="DUF4210"/>
    <property type="match status" value="1"/>
</dbReference>
<dbReference type="InterPro" id="IPR051506">
    <property type="entry name" value="ATOS_Transcription_Regulators"/>
</dbReference>
<evidence type="ECO:0000259" key="2">
    <source>
        <dbReference type="SMART" id="SM01177"/>
    </source>
</evidence>
<reference evidence="3" key="1">
    <citation type="submission" date="2023-03" db="EMBL/GenBank/DDBJ databases">
        <title>Chromosome-scale reference genome and RAD-based genetic map of yellow starthistle (Centaurea solstitialis) reveal putative structural variation and QTLs associated with invader traits.</title>
        <authorList>
            <person name="Reatini B."/>
            <person name="Cang F.A."/>
            <person name="Jiang Q."/>
            <person name="Mckibben M.T.W."/>
            <person name="Barker M.S."/>
            <person name="Rieseberg L.H."/>
            <person name="Dlugosch K.M."/>
        </authorList>
    </citation>
    <scope>NUCLEOTIDE SEQUENCE</scope>
    <source>
        <strain evidence="3">CAN-66</strain>
        <tissue evidence="3">Leaf</tissue>
    </source>
</reference>
<dbReference type="EMBL" id="JARYMX010000007">
    <property type="protein sequence ID" value="KAJ9540273.1"/>
    <property type="molecule type" value="Genomic_DNA"/>
</dbReference>
<feature type="region of interest" description="Disordered" evidence="1">
    <location>
        <begin position="462"/>
        <end position="484"/>
    </location>
</feature>
<dbReference type="Pfam" id="PF13915">
    <property type="entry name" value="DUF4210"/>
    <property type="match status" value="1"/>
</dbReference>
<proteinExistence type="predicted"/>
<name>A0AA38SK01_9ASTR</name>
<gene>
    <name evidence="3" type="ORF">OSB04_026779</name>
</gene>
<dbReference type="Pfam" id="PF13889">
    <property type="entry name" value="Chromosome_seg"/>
    <property type="match status" value="1"/>
</dbReference>